<evidence type="ECO:0000256" key="1">
    <source>
        <dbReference type="SAM" id="MobiDB-lite"/>
    </source>
</evidence>
<feature type="region of interest" description="Disordered" evidence="1">
    <location>
        <begin position="53"/>
        <end position="99"/>
    </location>
</feature>
<evidence type="ECO:0000313" key="3">
    <source>
        <dbReference type="Proteomes" id="UP000573603"/>
    </source>
</evidence>
<proteinExistence type="predicted"/>
<dbReference type="AlphaFoldDB" id="A0A8H4YSA8"/>
<name>A0A8H4YSA8_9HYPO</name>
<sequence length="112" mass="12123">MPDRAKLGLPFYDLCKEPGRISGEFSDLQSTAQTDGTPKKALENLSLVEVETGEPANEYENGKGETGNNPGHATAQKTHGDTTDPKVGNVRPLDPRAPDSEVRFAWDVEAEI</sequence>
<evidence type="ECO:0000313" key="2">
    <source>
        <dbReference type="EMBL" id="KAF5232920.1"/>
    </source>
</evidence>
<accession>A0A8H4YSA8</accession>
<gene>
    <name evidence="2" type="ORF">FANTH_12767</name>
</gene>
<organism evidence="2 3">
    <name type="scientific">Fusarium anthophilum</name>
    <dbReference type="NCBI Taxonomy" id="48485"/>
    <lineage>
        <taxon>Eukaryota</taxon>
        <taxon>Fungi</taxon>
        <taxon>Dikarya</taxon>
        <taxon>Ascomycota</taxon>
        <taxon>Pezizomycotina</taxon>
        <taxon>Sordariomycetes</taxon>
        <taxon>Hypocreomycetidae</taxon>
        <taxon>Hypocreales</taxon>
        <taxon>Nectriaceae</taxon>
        <taxon>Fusarium</taxon>
        <taxon>Fusarium fujikuroi species complex</taxon>
    </lineage>
</organism>
<dbReference type="Proteomes" id="UP000573603">
    <property type="component" value="Unassembled WGS sequence"/>
</dbReference>
<dbReference type="EMBL" id="JABEVY010000429">
    <property type="protein sequence ID" value="KAF5232920.1"/>
    <property type="molecule type" value="Genomic_DNA"/>
</dbReference>
<comment type="caution">
    <text evidence="2">The sequence shown here is derived from an EMBL/GenBank/DDBJ whole genome shotgun (WGS) entry which is preliminary data.</text>
</comment>
<keyword evidence="3" id="KW-1185">Reference proteome</keyword>
<reference evidence="2 3" key="1">
    <citation type="journal article" date="2020" name="BMC Genomics">
        <title>Correction to: Identification and distribution of gene clusters required for synthesis of sphingolipid metabolism inhibitors in diverse species of the filamentous fungus Fusarium.</title>
        <authorList>
            <person name="Kim H.S."/>
            <person name="Lohmar J.M."/>
            <person name="Busman M."/>
            <person name="Brown D.W."/>
            <person name="Naumann T.A."/>
            <person name="Divon H.H."/>
            <person name="Lysoe E."/>
            <person name="Uhlig S."/>
            <person name="Proctor R.H."/>
        </authorList>
    </citation>
    <scope>NUCLEOTIDE SEQUENCE [LARGE SCALE GENOMIC DNA]</scope>
    <source>
        <strain evidence="2 3">NRRL 25214</strain>
    </source>
</reference>
<protein>
    <submittedName>
        <fullName evidence="2">Uncharacterized protein</fullName>
    </submittedName>
</protein>
<feature type="compositionally biased region" description="Polar residues" evidence="1">
    <location>
        <begin position="66"/>
        <end position="77"/>
    </location>
</feature>